<reference evidence="5" key="1">
    <citation type="submission" date="2015-09" db="EMBL/GenBank/DDBJ databases">
        <authorList>
            <consortium name="Pathogen Informatics"/>
        </authorList>
    </citation>
    <scope>NUCLEOTIDE SEQUENCE [LARGE SCALE GENOMIC DNA]</scope>
    <source>
        <strain evidence="5">Lake Konstanz</strain>
    </source>
</reference>
<dbReference type="EMBL" id="CYKH01002012">
    <property type="protein sequence ID" value="CUG92165.1"/>
    <property type="molecule type" value="Genomic_DNA"/>
</dbReference>
<keyword evidence="5" id="KW-1185">Reference proteome</keyword>
<keyword evidence="3" id="KW-0732">Signal</keyword>
<keyword evidence="2" id="KW-0472">Membrane</keyword>
<feature type="transmembrane region" description="Helical" evidence="2">
    <location>
        <begin position="845"/>
        <end position="868"/>
    </location>
</feature>
<feature type="transmembrane region" description="Helical" evidence="2">
    <location>
        <begin position="964"/>
        <end position="984"/>
    </location>
</feature>
<gene>
    <name evidence="4" type="ORF">BSAL_35845</name>
</gene>
<feature type="compositionally biased region" description="Low complexity" evidence="1">
    <location>
        <begin position="475"/>
        <end position="505"/>
    </location>
</feature>
<dbReference type="InterPro" id="IPR011042">
    <property type="entry name" value="6-blade_b-propeller_TolB-like"/>
</dbReference>
<organism evidence="4 5">
    <name type="scientific">Bodo saltans</name>
    <name type="common">Flagellated protozoan</name>
    <dbReference type="NCBI Taxonomy" id="75058"/>
    <lineage>
        <taxon>Eukaryota</taxon>
        <taxon>Discoba</taxon>
        <taxon>Euglenozoa</taxon>
        <taxon>Kinetoplastea</taxon>
        <taxon>Metakinetoplastina</taxon>
        <taxon>Eubodonida</taxon>
        <taxon>Bodonidae</taxon>
        <taxon>Bodo</taxon>
    </lineage>
</organism>
<name>A0A0S4JNE0_BODSA</name>
<feature type="transmembrane region" description="Helical" evidence="2">
    <location>
        <begin position="924"/>
        <end position="944"/>
    </location>
</feature>
<keyword evidence="2" id="KW-1133">Transmembrane helix</keyword>
<protein>
    <submittedName>
        <fullName evidence="4">Membrane-associated protein, putative</fullName>
    </submittedName>
</protein>
<feature type="transmembrane region" description="Helical" evidence="2">
    <location>
        <begin position="806"/>
        <end position="825"/>
    </location>
</feature>
<evidence type="ECO:0000313" key="4">
    <source>
        <dbReference type="EMBL" id="CUG92165.1"/>
    </source>
</evidence>
<feature type="region of interest" description="Disordered" evidence="1">
    <location>
        <begin position="472"/>
        <end position="517"/>
    </location>
</feature>
<feature type="transmembrane region" description="Helical" evidence="2">
    <location>
        <begin position="777"/>
        <end position="794"/>
    </location>
</feature>
<dbReference type="SUPFAM" id="SSF63829">
    <property type="entry name" value="Calcium-dependent phosphotriesterase"/>
    <property type="match status" value="1"/>
</dbReference>
<feature type="transmembrane region" description="Helical" evidence="2">
    <location>
        <begin position="1024"/>
        <end position="1048"/>
    </location>
</feature>
<keyword evidence="2" id="KW-0812">Transmembrane</keyword>
<dbReference type="Gene3D" id="2.120.10.30">
    <property type="entry name" value="TolB, C-terminal domain"/>
    <property type="match status" value="2"/>
</dbReference>
<dbReference type="AlphaFoldDB" id="A0A0S4JNE0"/>
<sequence>MLMLCSLRWLVLFLLGASELLQGCSISSHAASTPVPVTVSTLFHSNIFVNDLSVDGAGVVLVVSASRKALFQLAENGITLLLAGSVNGSSGFQDGIGSEAMFSGPRGIACDNVNRIVYVSDYGNSRVRSIALSTANVTTLAGSGSVGNVDGIGTRAQFYGPYGVTYHSLSEVLYITDFLTTAYVRRIVISTGNVSTITSAESRVYYFLCVNSAGTFLYVTTPDVILEVNVSSGTISTLAGRIGATDYANGHGSAALFNVPLGIALNGDESALIIADENNHRIRKLELATTIVTTIAGSGQVGSINGPGLTALFDSPYAAKWNCNVTMGLCGVLVVDYNSQFVRFVSVEKIPTLTMALSEEATGSTSISRVQSFSLSSMSTMSLSPSNSRTLSPTCIVFSMSLSGTVVSSSSVTRSLAASSSSVSRNETVSEVKSQSATNVVSFSSNVSTSNSATAWLLSTSYSSVVTASNNSVDSTATTPLSTSLSASRATRSALQSNSRSLSRSGDSKSHSHTGNSSSASVTAFCALVPADGQSSVGSLQPLNVSVMPEDAIPIINTLTTSSGWNDTSVAPLSRVSLLRSVPLGVNLSLFLGGTIRGGSVDGWGLVRVTVNVLPVAGSSAFPFLTAVVPYTLLSNDIYHRTQQLLLLIFPPNATAPARWLPTSLSAFTDLTLSLQLSLSCPTEQSITIDVIVEVPCPGEVQPLASEVKIAGRVAQFSSSFVGPAAGSAVGRLTSVRSLVLCSESAVTNGLMPLEVGTCDSAGTVATSARGNIVGNLVLWAIVCAVMVIAVALYSHLGRRTTLTSAAAALGVPSQLLPLVVVTVPSTTSSTFYLLHASTCSADGVIAALGVVMCIVPIAMLCSAAYIVPRRCTLVRCAPKSGSSGELNFSSVFHRHWRWRELRMETNSGIEAQEPYTWLRAATVLLLDYSAVWFACVDLVVLTASSSLGALSVVESAVACRGGAIGILVLYVMQLLLCAVVRPFTTLLSHVYAMFTLVLSCITVACQVWYMHSSIEENVNPNTLHRLLVAAAVCDLLVSGVSILKLLFDAVDVAKATRRHFNALLLTTSSPRRPRDLLVLHTMEPLHLEAGFDDESAGHVSLSEECEFNGLILPVDEEGYEGDVASGIFTARESAAREISDLERIYGSS</sequence>
<proteinExistence type="predicted"/>
<evidence type="ECO:0000256" key="1">
    <source>
        <dbReference type="SAM" id="MobiDB-lite"/>
    </source>
</evidence>
<feature type="transmembrane region" description="Helical" evidence="2">
    <location>
        <begin position="991"/>
        <end position="1012"/>
    </location>
</feature>
<feature type="signal peptide" evidence="3">
    <location>
        <begin position="1"/>
        <end position="23"/>
    </location>
</feature>
<dbReference type="OrthoDB" id="273823at2759"/>
<feature type="chain" id="PRO_5006622653" evidence="3">
    <location>
        <begin position="24"/>
        <end position="1149"/>
    </location>
</feature>
<evidence type="ECO:0000313" key="5">
    <source>
        <dbReference type="Proteomes" id="UP000051952"/>
    </source>
</evidence>
<accession>A0A0S4JNE0</accession>
<dbReference type="PANTHER" id="PTHR46388">
    <property type="entry name" value="NHL REPEAT-CONTAINING PROTEIN 2"/>
    <property type="match status" value="1"/>
</dbReference>
<evidence type="ECO:0000256" key="2">
    <source>
        <dbReference type="SAM" id="Phobius"/>
    </source>
</evidence>
<dbReference type="VEuPathDB" id="TriTrypDB:BSAL_35845"/>
<evidence type="ECO:0000256" key="3">
    <source>
        <dbReference type="SAM" id="SignalP"/>
    </source>
</evidence>
<dbReference type="PANTHER" id="PTHR46388:SF2">
    <property type="entry name" value="NHL REPEAT-CONTAINING PROTEIN 2"/>
    <property type="match status" value="1"/>
</dbReference>
<dbReference type="Proteomes" id="UP000051952">
    <property type="component" value="Unassembled WGS sequence"/>
</dbReference>